<dbReference type="Proteomes" id="UP001486207">
    <property type="component" value="Unassembled WGS sequence"/>
</dbReference>
<dbReference type="InterPro" id="IPR023213">
    <property type="entry name" value="CAT-like_dom_sf"/>
</dbReference>
<dbReference type="EMBL" id="JBEPFB010000020">
    <property type="protein sequence ID" value="MER7377772.1"/>
    <property type="molecule type" value="Genomic_DNA"/>
</dbReference>
<reference evidence="2 3" key="1">
    <citation type="submission" date="2024-06" db="EMBL/GenBank/DDBJ databases">
        <title>The Natural Products Discovery Center: Release of the First 8490 Sequenced Strains for Exploring Actinobacteria Biosynthetic Diversity.</title>
        <authorList>
            <person name="Kalkreuter E."/>
            <person name="Kautsar S.A."/>
            <person name="Yang D."/>
            <person name="Bader C.D."/>
            <person name="Teijaro C.N."/>
            <person name="Fluegel L."/>
            <person name="Davis C.M."/>
            <person name="Simpson J.R."/>
            <person name="Lauterbach L."/>
            <person name="Steele A.D."/>
            <person name="Gui C."/>
            <person name="Meng S."/>
            <person name="Li G."/>
            <person name="Viehrig K."/>
            <person name="Ye F."/>
            <person name="Su P."/>
            <person name="Kiefer A.F."/>
            <person name="Nichols A."/>
            <person name="Cepeda A.J."/>
            <person name="Yan W."/>
            <person name="Fan B."/>
            <person name="Jiang Y."/>
            <person name="Adhikari A."/>
            <person name="Zheng C.-J."/>
            <person name="Schuster L."/>
            <person name="Cowan T.M."/>
            <person name="Smanski M.J."/>
            <person name="Chevrette M.G."/>
            <person name="De Carvalho L.P.S."/>
            <person name="Shen B."/>
        </authorList>
    </citation>
    <scope>NUCLEOTIDE SEQUENCE [LARGE SCALE GENOMIC DNA]</scope>
    <source>
        <strain evidence="2 3">NPDC000155</strain>
    </source>
</reference>
<dbReference type="RefSeq" id="WP_190073771.1">
    <property type="nucleotide sequence ID" value="NZ_BNBM01000015.1"/>
</dbReference>
<keyword evidence="3" id="KW-1185">Reference proteome</keyword>
<dbReference type="Gene3D" id="3.30.559.10">
    <property type="entry name" value="Chloramphenicol acetyltransferase-like domain"/>
    <property type="match status" value="1"/>
</dbReference>
<accession>A0ABV1Y1P6</accession>
<dbReference type="InterPro" id="IPR001242">
    <property type="entry name" value="Condensation_dom"/>
</dbReference>
<proteinExistence type="predicted"/>
<evidence type="ECO:0000313" key="2">
    <source>
        <dbReference type="EMBL" id="MER7377772.1"/>
    </source>
</evidence>
<sequence length="462" mass="51711">MRITDIQRCDVRPGRLVEWTLSSATIATATGLPEDSRPPAYNQESHLRTARTMRDDGMFAPTWIGAAFDIAGRADLDALEEALRRWTLRHETLRSGFRWTGESGDGMRRFTLDADAVSLQRTEVGDFTDPEDLVRHLQDRFDATADALRWPNLIYTAVVRDDSTSVYMAFDHSNVDAYSIYRIPAAIHELYAAGSSGRDMEPSPAGSYVDFCEIERTDADRIDESHDIVARWREFIRRCGGKPPAFPVDLGLDPEGPLPTQKLVCEPLTDPDAAAAFEAYCRPYGGSAVGVLAATALIVHEIGGQPVYRTVVPFHTRVKSRWSDSVGWYVGGAPVEIPMTEARDLPTALRTARDALHANRHMARMPLPRVLRLLGTDFRPTSPDLYSTVSYVDTRDIPGSEHWVRQKASGLIRVSYGDQLCAWVTRLHEGLWFAGRYPDTDVAQKNMRLYVERLRDIIASTA</sequence>
<dbReference type="SUPFAM" id="SSF52777">
    <property type="entry name" value="CoA-dependent acyltransferases"/>
    <property type="match status" value="2"/>
</dbReference>
<dbReference type="Gene3D" id="3.30.559.30">
    <property type="entry name" value="Nonribosomal peptide synthetase, condensation domain"/>
    <property type="match status" value="1"/>
</dbReference>
<evidence type="ECO:0000313" key="3">
    <source>
        <dbReference type="Proteomes" id="UP001486207"/>
    </source>
</evidence>
<organism evidence="2 3">
    <name type="scientific">Streptomyces lanatus</name>
    <dbReference type="NCBI Taxonomy" id="66900"/>
    <lineage>
        <taxon>Bacteria</taxon>
        <taxon>Bacillati</taxon>
        <taxon>Actinomycetota</taxon>
        <taxon>Actinomycetes</taxon>
        <taxon>Kitasatosporales</taxon>
        <taxon>Streptomycetaceae</taxon>
        <taxon>Streptomyces</taxon>
    </lineage>
</organism>
<dbReference type="Pfam" id="PF00668">
    <property type="entry name" value="Condensation"/>
    <property type="match status" value="1"/>
</dbReference>
<evidence type="ECO:0000259" key="1">
    <source>
        <dbReference type="Pfam" id="PF00668"/>
    </source>
</evidence>
<feature type="domain" description="Condensation" evidence="1">
    <location>
        <begin position="66"/>
        <end position="374"/>
    </location>
</feature>
<protein>
    <submittedName>
        <fullName evidence="2">Condensation domain-containing protein</fullName>
    </submittedName>
</protein>
<gene>
    <name evidence="2" type="ORF">ABT384_34655</name>
</gene>
<name>A0ABV1Y1P6_9ACTN</name>
<comment type="caution">
    <text evidence="2">The sequence shown here is derived from an EMBL/GenBank/DDBJ whole genome shotgun (WGS) entry which is preliminary data.</text>
</comment>